<proteinExistence type="predicted"/>
<gene>
    <name evidence="1" type="ORF">GCK32_002742</name>
</gene>
<keyword evidence="2" id="KW-1185">Reference proteome</keyword>
<evidence type="ECO:0000313" key="2">
    <source>
        <dbReference type="Proteomes" id="UP001331761"/>
    </source>
</evidence>
<comment type="caution">
    <text evidence="1">The sequence shown here is derived from an EMBL/GenBank/DDBJ whole genome shotgun (WGS) entry which is preliminary data.</text>
</comment>
<dbReference type="AlphaFoldDB" id="A0AAN8IRL0"/>
<organism evidence="1 2">
    <name type="scientific">Trichostrongylus colubriformis</name>
    <name type="common">Black scour worm</name>
    <dbReference type="NCBI Taxonomy" id="6319"/>
    <lineage>
        <taxon>Eukaryota</taxon>
        <taxon>Metazoa</taxon>
        <taxon>Ecdysozoa</taxon>
        <taxon>Nematoda</taxon>
        <taxon>Chromadorea</taxon>
        <taxon>Rhabditida</taxon>
        <taxon>Rhabditina</taxon>
        <taxon>Rhabditomorpha</taxon>
        <taxon>Strongyloidea</taxon>
        <taxon>Trichostrongylidae</taxon>
        <taxon>Trichostrongylus</taxon>
    </lineage>
</organism>
<dbReference type="Proteomes" id="UP001331761">
    <property type="component" value="Unassembled WGS sequence"/>
</dbReference>
<feature type="non-terminal residue" evidence="1">
    <location>
        <position position="62"/>
    </location>
</feature>
<evidence type="ECO:0000313" key="1">
    <source>
        <dbReference type="EMBL" id="KAK5983356.1"/>
    </source>
</evidence>
<reference evidence="1 2" key="1">
    <citation type="submission" date="2019-10" db="EMBL/GenBank/DDBJ databases">
        <title>Assembly and Annotation for the nematode Trichostrongylus colubriformis.</title>
        <authorList>
            <person name="Martin J."/>
        </authorList>
    </citation>
    <scope>NUCLEOTIDE SEQUENCE [LARGE SCALE GENOMIC DNA]</scope>
    <source>
        <strain evidence="1">G859</strain>
        <tissue evidence="1">Whole worm</tissue>
    </source>
</reference>
<protein>
    <submittedName>
        <fullName evidence="1">Uncharacterized protein</fullName>
    </submittedName>
</protein>
<accession>A0AAN8IRL0</accession>
<dbReference type="EMBL" id="WIXE01004073">
    <property type="protein sequence ID" value="KAK5983356.1"/>
    <property type="molecule type" value="Genomic_DNA"/>
</dbReference>
<name>A0AAN8IRL0_TRICO</name>
<sequence>MHAKKVMLFITTLVSLFISGTICEYRSRTFDLPSLLIHTDQLYLLRKLPTNLSCQLSPGWSE</sequence>